<dbReference type="SUPFAM" id="SSF49879">
    <property type="entry name" value="SMAD/FHA domain"/>
    <property type="match status" value="1"/>
</dbReference>
<feature type="domain" description="FHA" evidence="2">
    <location>
        <begin position="102"/>
        <end position="164"/>
    </location>
</feature>
<dbReference type="AlphaFoldDB" id="A0A4T0WYB3"/>
<evidence type="ECO:0000313" key="4">
    <source>
        <dbReference type="Proteomes" id="UP000307173"/>
    </source>
</evidence>
<feature type="compositionally biased region" description="Basic and acidic residues" evidence="1">
    <location>
        <begin position="1"/>
        <end position="18"/>
    </location>
</feature>
<feature type="region of interest" description="Disordered" evidence="1">
    <location>
        <begin position="1"/>
        <end position="27"/>
    </location>
</feature>
<dbReference type="EMBL" id="SELW01000636">
    <property type="protein sequence ID" value="TID17271.1"/>
    <property type="molecule type" value="Genomic_DNA"/>
</dbReference>
<organism evidence="3 4">
    <name type="scientific">Pichia inconspicua</name>
    <dbReference type="NCBI Taxonomy" id="52247"/>
    <lineage>
        <taxon>Eukaryota</taxon>
        <taxon>Fungi</taxon>
        <taxon>Dikarya</taxon>
        <taxon>Ascomycota</taxon>
        <taxon>Saccharomycotina</taxon>
        <taxon>Pichiomycetes</taxon>
        <taxon>Pichiales</taxon>
        <taxon>Pichiaceae</taxon>
        <taxon>Pichia</taxon>
    </lineage>
</organism>
<dbReference type="Pfam" id="PF00498">
    <property type="entry name" value="FHA"/>
    <property type="match status" value="1"/>
</dbReference>
<dbReference type="PROSITE" id="PS50006">
    <property type="entry name" value="FHA_DOMAIN"/>
    <property type="match status" value="1"/>
</dbReference>
<comment type="caution">
    <text evidence="3">The sequence shown here is derived from an EMBL/GenBank/DDBJ whole genome shotgun (WGS) entry which is preliminary data.</text>
</comment>
<evidence type="ECO:0000259" key="2">
    <source>
        <dbReference type="PROSITE" id="PS50006"/>
    </source>
</evidence>
<name>A0A4T0WYB3_9ASCO</name>
<dbReference type="PANTHER" id="PTHR23308">
    <property type="entry name" value="NUCLEAR INHIBITOR OF PROTEIN PHOSPHATASE-1"/>
    <property type="match status" value="1"/>
</dbReference>
<gene>
    <name evidence="3" type="ORF">CANINC_004035</name>
</gene>
<sequence length="197" mass="22767">MASIERYSRFKQDRSDKRNLHKHHESKRQIVDPIPISLKPSGILTKYLHQTSNTTTNTVNEYSPPDDAIIPTSSNCSFHLFKYNRDTDTQVEIPLYDFKSYFILGRDEEQCDITILKETEDGDLVSKKHAVLQFRKGNNDASSVKCFLLDLGSTNGTFLNESMDELPKKRYIQLKDKDYFCLGDPESVLEFMVIEDN</sequence>
<dbReference type="OrthoDB" id="444265at2759"/>
<keyword evidence="4" id="KW-1185">Reference proteome</keyword>
<evidence type="ECO:0000313" key="3">
    <source>
        <dbReference type="EMBL" id="TID17271.1"/>
    </source>
</evidence>
<dbReference type="SMART" id="SM00240">
    <property type="entry name" value="FHA"/>
    <property type="match status" value="1"/>
</dbReference>
<dbReference type="InterPro" id="IPR008984">
    <property type="entry name" value="SMAD_FHA_dom_sf"/>
</dbReference>
<protein>
    <recommendedName>
        <fullName evidence="2">FHA domain-containing protein</fullName>
    </recommendedName>
</protein>
<proteinExistence type="predicted"/>
<accession>A0A4T0WYB3</accession>
<evidence type="ECO:0000256" key="1">
    <source>
        <dbReference type="SAM" id="MobiDB-lite"/>
    </source>
</evidence>
<dbReference type="InterPro" id="IPR000253">
    <property type="entry name" value="FHA_dom"/>
</dbReference>
<reference evidence="3 4" key="1">
    <citation type="journal article" date="2019" name="Front. Genet.">
        <title>Whole-Genome Sequencing of the Opportunistic Yeast Pathogen Candida inconspicua Uncovers Its Hybrid Origin.</title>
        <authorList>
            <person name="Mixao V."/>
            <person name="Hansen A.P."/>
            <person name="Saus E."/>
            <person name="Boekhout T."/>
            <person name="Lass-Florl C."/>
            <person name="Gabaldon T."/>
        </authorList>
    </citation>
    <scope>NUCLEOTIDE SEQUENCE [LARGE SCALE GENOMIC DNA]</scope>
    <source>
        <strain evidence="3 4">CBS 180</strain>
    </source>
</reference>
<dbReference type="Proteomes" id="UP000307173">
    <property type="component" value="Unassembled WGS sequence"/>
</dbReference>
<dbReference type="Gene3D" id="2.60.200.20">
    <property type="match status" value="1"/>
</dbReference>
<dbReference type="InterPro" id="IPR050923">
    <property type="entry name" value="Cell_Proc_Reg/RNA_Proc"/>
</dbReference>
<dbReference type="STRING" id="52247.A0A4T0WYB3"/>